<evidence type="ECO:0000313" key="3">
    <source>
        <dbReference type="EMBL" id="MFC3687800.1"/>
    </source>
</evidence>
<organism evidence="3 4">
    <name type="scientific">Aquipuribacter hungaricus</name>
    <dbReference type="NCBI Taxonomy" id="545624"/>
    <lineage>
        <taxon>Bacteria</taxon>
        <taxon>Bacillati</taxon>
        <taxon>Actinomycetota</taxon>
        <taxon>Actinomycetes</taxon>
        <taxon>Micrococcales</taxon>
        <taxon>Intrasporangiaceae</taxon>
        <taxon>Aquipuribacter</taxon>
    </lineage>
</organism>
<feature type="region of interest" description="Disordered" evidence="1">
    <location>
        <begin position="132"/>
        <end position="151"/>
    </location>
</feature>
<keyword evidence="2" id="KW-1133">Transmembrane helix</keyword>
<dbReference type="PROSITE" id="PS51257">
    <property type="entry name" value="PROKAR_LIPOPROTEIN"/>
    <property type="match status" value="1"/>
</dbReference>
<protein>
    <submittedName>
        <fullName evidence="3">LysM peptidoglycan-binding domain-containing protein</fullName>
    </submittedName>
</protein>
<evidence type="ECO:0000256" key="1">
    <source>
        <dbReference type="SAM" id="MobiDB-lite"/>
    </source>
</evidence>
<proteinExistence type="predicted"/>
<reference evidence="4" key="1">
    <citation type="journal article" date="2019" name="Int. J. Syst. Evol. Microbiol.">
        <title>The Global Catalogue of Microorganisms (GCM) 10K type strain sequencing project: providing services to taxonomists for standard genome sequencing and annotation.</title>
        <authorList>
            <consortium name="The Broad Institute Genomics Platform"/>
            <consortium name="The Broad Institute Genome Sequencing Center for Infectious Disease"/>
            <person name="Wu L."/>
            <person name="Ma J."/>
        </authorList>
    </citation>
    <scope>NUCLEOTIDE SEQUENCE [LARGE SCALE GENOMIC DNA]</scope>
    <source>
        <strain evidence="4">NCAIM B.02333</strain>
    </source>
</reference>
<evidence type="ECO:0000313" key="4">
    <source>
        <dbReference type="Proteomes" id="UP001595685"/>
    </source>
</evidence>
<keyword evidence="2" id="KW-0812">Transmembrane</keyword>
<dbReference type="Proteomes" id="UP001595685">
    <property type="component" value="Unassembled WGS sequence"/>
</dbReference>
<feature type="transmembrane region" description="Helical" evidence="2">
    <location>
        <begin position="94"/>
        <end position="116"/>
    </location>
</feature>
<dbReference type="EMBL" id="JBHRWW010000003">
    <property type="protein sequence ID" value="MFC3687800.1"/>
    <property type="molecule type" value="Genomic_DNA"/>
</dbReference>
<sequence length="275" mass="26850">MPQTRTRARAAVLSVLLVLAPAAAALGCLALARRTGTEALAASDPAGVLLGLAALVLAALLVWATAAAVAGVVEAWAPSTAPRPSRSTAGTPRLLPGVVQAGVTALVVAALTAPAAGAATGPAAAPVVVEQTSTAGEPGTTEDRTADEAGARVQRTDAVDAAAGSSAGVPGVAPAPGSWQALAQDGFRAPRGASAGSAALVTAQPVRAGVAAPGVEVVVLAGDSLWSIAARHLGPGADDTEVAAAWPRWWEANRAVVGDDPHLLLPGQQLVPPAP</sequence>
<dbReference type="InterPro" id="IPR018392">
    <property type="entry name" value="LysM"/>
</dbReference>
<accession>A0ABV7WDE1</accession>
<feature type="transmembrane region" description="Helical" evidence="2">
    <location>
        <begin position="48"/>
        <end position="73"/>
    </location>
</feature>
<dbReference type="Gene3D" id="3.10.350.10">
    <property type="entry name" value="LysM domain"/>
    <property type="match status" value="1"/>
</dbReference>
<name>A0ABV7WDE1_9MICO</name>
<feature type="compositionally biased region" description="Basic and acidic residues" evidence="1">
    <location>
        <begin position="141"/>
        <end position="151"/>
    </location>
</feature>
<gene>
    <name evidence="3" type="ORF">ACFOLH_05525</name>
</gene>
<dbReference type="CDD" id="cd00118">
    <property type="entry name" value="LysM"/>
    <property type="match status" value="1"/>
</dbReference>
<dbReference type="InterPro" id="IPR036779">
    <property type="entry name" value="LysM_dom_sf"/>
</dbReference>
<keyword evidence="2" id="KW-0472">Membrane</keyword>
<evidence type="ECO:0000256" key="2">
    <source>
        <dbReference type="SAM" id="Phobius"/>
    </source>
</evidence>
<keyword evidence="4" id="KW-1185">Reference proteome</keyword>
<comment type="caution">
    <text evidence="3">The sequence shown here is derived from an EMBL/GenBank/DDBJ whole genome shotgun (WGS) entry which is preliminary data.</text>
</comment>
<dbReference type="RefSeq" id="WP_340295615.1">
    <property type="nucleotide sequence ID" value="NZ_JBBEOI010000269.1"/>
</dbReference>